<name>A0A285HWJ7_9FIRM</name>
<feature type="domain" description="Xylose isomerase-like TIM barrel" evidence="1">
    <location>
        <begin position="22"/>
        <end position="245"/>
    </location>
</feature>
<dbReference type="AlphaFoldDB" id="A0A285HWJ7"/>
<dbReference type="Pfam" id="PF01261">
    <property type="entry name" value="AP_endonuc_2"/>
    <property type="match status" value="1"/>
</dbReference>
<dbReference type="Proteomes" id="UP000219573">
    <property type="component" value="Unassembled WGS sequence"/>
</dbReference>
<dbReference type="InterPro" id="IPR013022">
    <property type="entry name" value="Xyl_isomerase-like_TIM-brl"/>
</dbReference>
<proteinExistence type="predicted"/>
<dbReference type="PANTHER" id="PTHR12110">
    <property type="entry name" value="HYDROXYPYRUVATE ISOMERASE"/>
    <property type="match status" value="1"/>
</dbReference>
<dbReference type="SUPFAM" id="SSF51658">
    <property type="entry name" value="Xylose isomerase-like"/>
    <property type="match status" value="1"/>
</dbReference>
<dbReference type="PANTHER" id="PTHR12110:SF21">
    <property type="entry name" value="XYLOSE ISOMERASE-LIKE TIM BARREL DOMAIN-CONTAINING PROTEIN"/>
    <property type="match status" value="1"/>
</dbReference>
<gene>
    <name evidence="2" type="ORF">SAMN06265827_12640</name>
</gene>
<dbReference type="InterPro" id="IPR050312">
    <property type="entry name" value="IolE/XylAMocC-like"/>
</dbReference>
<keyword evidence="2" id="KW-0413">Isomerase</keyword>
<evidence type="ECO:0000313" key="3">
    <source>
        <dbReference type="Proteomes" id="UP000219573"/>
    </source>
</evidence>
<evidence type="ECO:0000313" key="2">
    <source>
        <dbReference type="EMBL" id="SNY40080.1"/>
    </source>
</evidence>
<keyword evidence="3" id="KW-1185">Reference proteome</keyword>
<protein>
    <submittedName>
        <fullName evidence="2">Sugar phosphate isomerase/epimerase</fullName>
    </submittedName>
</protein>
<dbReference type="EMBL" id="OBDZ01000026">
    <property type="protein sequence ID" value="SNY40080.1"/>
    <property type="molecule type" value="Genomic_DNA"/>
</dbReference>
<dbReference type="OrthoDB" id="3185623at2"/>
<sequence length="265" mass="30287">MSIKLAFSTLACPEYNINEIVKIAKNAGYSGVELRSYGVDNHIDITASQEKREEVRKKFEENNIDICCLAGYTRFDTKDQLEKQIAKLKELIKLASDLNVPYIRTFGGQVSLIQEAFNQVAEVAEEFEVKILLETHDILSRGEEIVKVFDKVDSDYFGVIWDVKHTVSAGESLEETIGYLKDYIYHVHIKDWISVPDYVSVTNQEAGHLVLLGAGELQIDKIIELLNDISYDGYLSLEWEKPWLPEIEESDIALYQYALKLKELL</sequence>
<dbReference type="Gene3D" id="3.20.20.150">
    <property type="entry name" value="Divalent-metal-dependent TIM barrel enzymes"/>
    <property type="match status" value="1"/>
</dbReference>
<dbReference type="RefSeq" id="WP_097018950.1">
    <property type="nucleotide sequence ID" value="NZ_OBDZ01000026.1"/>
</dbReference>
<dbReference type="InterPro" id="IPR036237">
    <property type="entry name" value="Xyl_isomerase-like_sf"/>
</dbReference>
<accession>A0A285HWJ7</accession>
<reference evidence="3" key="1">
    <citation type="submission" date="2017-09" db="EMBL/GenBank/DDBJ databases">
        <authorList>
            <person name="Varghese N."/>
            <person name="Submissions S."/>
        </authorList>
    </citation>
    <scope>NUCLEOTIDE SEQUENCE [LARGE SCALE GENOMIC DNA]</scope>
    <source>
        <strain evidence="3">MSL47</strain>
    </source>
</reference>
<dbReference type="GO" id="GO:0016853">
    <property type="term" value="F:isomerase activity"/>
    <property type="evidence" value="ECO:0007669"/>
    <property type="project" value="UniProtKB-KW"/>
</dbReference>
<organism evidence="2 3">
    <name type="scientific">Orenia metallireducens</name>
    <dbReference type="NCBI Taxonomy" id="1413210"/>
    <lineage>
        <taxon>Bacteria</taxon>
        <taxon>Bacillati</taxon>
        <taxon>Bacillota</taxon>
        <taxon>Clostridia</taxon>
        <taxon>Halanaerobiales</taxon>
        <taxon>Halobacteroidaceae</taxon>
        <taxon>Orenia</taxon>
    </lineage>
</organism>
<evidence type="ECO:0000259" key="1">
    <source>
        <dbReference type="Pfam" id="PF01261"/>
    </source>
</evidence>